<gene>
    <name evidence="3" type="ORF">Agabi119p4_11208</name>
</gene>
<dbReference type="Proteomes" id="UP000629468">
    <property type="component" value="Unassembled WGS sequence"/>
</dbReference>
<proteinExistence type="predicted"/>
<reference evidence="3 4" key="1">
    <citation type="journal article" name="Sci. Rep.">
        <title>Telomere-to-telomere assembled and centromere annotated genomes of the two main subspecies of the button mushroom Agaricus bisporus reveal especially polymorphic chromosome ends.</title>
        <authorList>
            <person name="Sonnenberg A.S.M."/>
            <person name="Sedaghat-Telgerd N."/>
            <person name="Lavrijssen B."/>
            <person name="Ohm R.A."/>
            <person name="Hendrickx P.M."/>
            <person name="Scholtmeijer K."/>
            <person name="Baars J.J.P."/>
            <person name="van Peer A."/>
        </authorList>
    </citation>
    <scope>NUCLEOTIDE SEQUENCE [LARGE SCALE GENOMIC DNA]</scope>
    <source>
        <strain evidence="3 4">H119_p4</strain>
    </source>
</reference>
<organism evidence="3 4">
    <name type="scientific">Agaricus bisporus var. burnettii</name>
    <dbReference type="NCBI Taxonomy" id="192524"/>
    <lineage>
        <taxon>Eukaryota</taxon>
        <taxon>Fungi</taxon>
        <taxon>Dikarya</taxon>
        <taxon>Basidiomycota</taxon>
        <taxon>Agaricomycotina</taxon>
        <taxon>Agaricomycetes</taxon>
        <taxon>Agaricomycetidae</taxon>
        <taxon>Agaricales</taxon>
        <taxon>Agaricineae</taxon>
        <taxon>Agaricaceae</taxon>
        <taxon>Agaricus</taxon>
    </lineage>
</organism>
<dbReference type="Gene3D" id="2.30.110.10">
    <property type="entry name" value="Electron Transport, Fmn-binding Protein, Chain A"/>
    <property type="match status" value="1"/>
</dbReference>
<dbReference type="EMBL" id="JABXXO010000015">
    <property type="protein sequence ID" value="KAF7760532.1"/>
    <property type="molecule type" value="Genomic_DNA"/>
</dbReference>
<sequence>MVKHYDEIPDFIIPWIKEQKLFWVATAPLSPEGHVNVSPKGIFDGNFNVVDSHRVWYEDMTGSGIETISHIRENGRITVMFNAFQGPPRICRLYGKGTVHEFDTPEYNALLSRSKRQPGSRSIIVVDIYHVSTSCGYSIPFFSFAGYRTKLHSYLANLQNMDCAAEETNDAPSEKGLKSYWKDKNMESLDGLSGLNSAYNSRAGYDYIDLKSFETRPNRKKPLWLNTQVTAAFMFGAVAGATLLRVLQR</sequence>
<name>A0A8H7C161_AGABI</name>
<keyword evidence="1" id="KW-0472">Membrane</keyword>
<feature type="transmembrane region" description="Helical" evidence="1">
    <location>
        <begin position="223"/>
        <end position="247"/>
    </location>
</feature>
<keyword evidence="1" id="KW-0812">Transmembrane</keyword>
<accession>A0A8H7C161</accession>
<evidence type="ECO:0000313" key="4">
    <source>
        <dbReference type="Proteomes" id="UP000629468"/>
    </source>
</evidence>
<dbReference type="AlphaFoldDB" id="A0A8H7C161"/>
<feature type="domain" description="Pyridoxamine 5'-phosphate oxidase N-terminal" evidence="2">
    <location>
        <begin position="14"/>
        <end position="134"/>
    </location>
</feature>
<dbReference type="InterPro" id="IPR011576">
    <property type="entry name" value="Pyridox_Oxase_N"/>
</dbReference>
<evidence type="ECO:0000259" key="2">
    <source>
        <dbReference type="Pfam" id="PF01243"/>
    </source>
</evidence>
<dbReference type="PANTHER" id="PTHR39336:SF1">
    <property type="entry name" value="PYRIDOXAMINE PHOSPHATE OXIDASE FAMILY PROTEIN (AFU_ORTHOLOGUE AFUA_6G11440)"/>
    <property type="match status" value="1"/>
</dbReference>
<comment type="caution">
    <text evidence="3">The sequence shown here is derived from an EMBL/GenBank/DDBJ whole genome shotgun (WGS) entry which is preliminary data.</text>
</comment>
<dbReference type="Pfam" id="PF01243">
    <property type="entry name" value="PNPOx_N"/>
    <property type="match status" value="1"/>
</dbReference>
<dbReference type="PANTHER" id="PTHR39336">
    <property type="entry name" value="PYRIDOXAMINE PHOSPHATE OXIDASE FAMILY PROTEIN (AFU_ORTHOLOGUE AFUA_6G11440)"/>
    <property type="match status" value="1"/>
</dbReference>
<dbReference type="InterPro" id="IPR012349">
    <property type="entry name" value="Split_barrel_FMN-bd"/>
</dbReference>
<dbReference type="SUPFAM" id="SSF50475">
    <property type="entry name" value="FMN-binding split barrel"/>
    <property type="match status" value="1"/>
</dbReference>
<keyword evidence="1" id="KW-1133">Transmembrane helix</keyword>
<evidence type="ECO:0000313" key="3">
    <source>
        <dbReference type="EMBL" id="KAF7760532.1"/>
    </source>
</evidence>
<evidence type="ECO:0000256" key="1">
    <source>
        <dbReference type="SAM" id="Phobius"/>
    </source>
</evidence>
<protein>
    <recommendedName>
        <fullName evidence="2">Pyridoxamine 5'-phosphate oxidase N-terminal domain-containing protein</fullName>
    </recommendedName>
</protein>